<dbReference type="EMBL" id="JACGBB010000015">
    <property type="protein sequence ID" value="MBZ7987791.1"/>
    <property type="molecule type" value="Genomic_DNA"/>
</dbReference>
<dbReference type="Proteomes" id="UP000786183">
    <property type="component" value="Unassembled WGS sequence"/>
</dbReference>
<name>A0ABS7WSN9_9BACT</name>
<proteinExistence type="predicted"/>
<sequence>MITLINDDFSYSALLEQECRKVNFDFDYFKSEFNKENLQNNLDKIASKEAYICDQALATLDKSRKNILSLFENIEVKTFFTDFNVAIYDAYNKDFLHYFAKKAKANIINYKSSEYENAARILHLNKDLAFKYASNIILDAYDNGADFMLVADSISFKIFDTFSKDLMRVSNRDFDDFYILHLAEFLSLCKTKIPDSLKQHQLKVSLV</sequence>
<comment type="caution">
    <text evidence="2">The sequence shown here is derived from an EMBL/GenBank/DDBJ whole genome shotgun (WGS) entry which is preliminary data.</text>
</comment>
<evidence type="ECO:0000259" key="1">
    <source>
        <dbReference type="Pfam" id="PF22196"/>
    </source>
</evidence>
<protein>
    <recommendedName>
        <fullName evidence="1">HdrB-like C-terminal domain-containing protein</fullName>
    </recommendedName>
</protein>
<feature type="domain" description="HdrB-like C-terminal" evidence="1">
    <location>
        <begin position="119"/>
        <end position="189"/>
    </location>
</feature>
<keyword evidence="3" id="KW-1185">Reference proteome</keyword>
<dbReference type="Pfam" id="PF22196">
    <property type="entry name" value="HdrB-like_C"/>
    <property type="match status" value="1"/>
</dbReference>
<accession>A0ABS7WSN9</accession>
<dbReference type="InterPro" id="IPR054018">
    <property type="entry name" value="HdrB-like_C"/>
</dbReference>
<evidence type="ECO:0000313" key="3">
    <source>
        <dbReference type="Proteomes" id="UP000786183"/>
    </source>
</evidence>
<gene>
    <name evidence="2" type="ORF">AVCANL283_06730</name>
</gene>
<dbReference type="Gene3D" id="3.40.50.11810">
    <property type="match status" value="1"/>
</dbReference>
<dbReference type="RefSeq" id="WP_224325454.1">
    <property type="nucleotide sequence ID" value="NZ_JACGBB010000015.1"/>
</dbReference>
<organism evidence="2 3">
    <name type="scientific">Campylobacter canadensis</name>
    <dbReference type="NCBI Taxonomy" id="449520"/>
    <lineage>
        <taxon>Bacteria</taxon>
        <taxon>Pseudomonadati</taxon>
        <taxon>Campylobacterota</taxon>
        <taxon>Epsilonproteobacteria</taxon>
        <taxon>Campylobacterales</taxon>
        <taxon>Campylobacteraceae</taxon>
        <taxon>Campylobacter</taxon>
    </lineage>
</organism>
<evidence type="ECO:0000313" key="2">
    <source>
        <dbReference type="EMBL" id="MBZ7987791.1"/>
    </source>
</evidence>
<reference evidence="2 3" key="1">
    <citation type="submission" date="2020-07" db="EMBL/GenBank/DDBJ databases">
        <title>Transfer of Campylobacter canadensis to the novel genus Avispirillum gen. nov., that also includes two novel species recovered from migratory waterfowl: Avispirillum anseris sp. nov. and Avispirillum brantae sp. nov.</title>
        <authorList>
            <person name="Miller W.G."/>
            <person name="Chapman M.H."/>
            <person name="Yee E."/>
            <person name="Inglis G.D."/>
        </authorList>
    </citation>
    <scope>NUCLEOTIDE SEQUENCE [LARGE SCALE GENOMIC DNA]</scope>
    <source>
        <strain evidence="2 3">L283</strain>
    </source>
</reference>